<keyword evidence="4 6" id="KW-0067">ATP-binding</keyword>
<name>A0A839EIW8_9HYPH</name>
<comment type="caution">
    <text evidence="6">The sequence shown here is derived from an EMBL/GenBank/DDBJ whole genome shotgun (WGS) entry which is preliminary data.</text>
</comment>
<dbReference type="Gene3D" id="2.40.50.100">
    <property type="match status" value="1"/>
</dbReference>
<keyword evidence="2" id="KW-0813">Transport</keyword>
<keyword evidence="3" id="KW-0547">Nucleotide-binding</keyword>
<dbReference type="InterPro" id="IPR017871">
    <property type="entry name" value="ABC_transporter-like_CS"/>
</dbReference>
<evidence type="ECO:0000256" key="3">
    <source>
        <dbReference type="ARBA" id="ARBA00022741"/>
    </source>
</evidence>
<dbReference type="EMBL" id="JACGXN010000007">
    <property type="protein sequence ID" value="MBA8880303.1"/>
    <property type="molecule type" value="Genomic_DNA"/>
</dbReference>
<organism evidence="6 7">
    <name type="scientific">Phyllobacterium myrsinacearum</name>
    <dbReference type="NCBI Taxonomy" id="28101"/>
    <lineage>
        <taxon>Bacteria</taxon>
        <taxon>Pseudomonadati</taxon>
        <taxon>Pseudomonadota</taxon>
        <taxon>Alphaproteobacteria</taxon>
        <taxon>Hyphomicrobiales</taxon>
        <taxon>Phyllobacteriaceae</taxon>
        <taxon>Phyllobacterium</taxon>
    </lineage>
</organism>
<dbReference type="InterPro" id="IPR013611">
    <property type="entry name" value="Transp-assoc_OB_typ2"/>
</dbReference>
<reference evidence="6 7" key="1">
    <citation type="submission" date="2020-07" db="EMBL/GenBank/DDBJ databases">
        <title>Genomic Encyclopedia of Type Strains, Phase IV (KMG-V): Genome sequencing to study the core and pangenomes of soil and plant-associated prokaryotes.</title>
        <authorList>
            <person name="Whitman W."/>
        </authorList>
    </citation>
    <scope>NUCLEOTIDE SEQUENCE [LARGE SCALE GENOMIC DNA]</scope>
    <source>
        <strain evidence="6 7">AN3</strain>
    </source>
</reference>
<dbReference type="Pfam" id="PF00005">
    <property type="entry name" value="ABC_tran"/>
    <property type="match status" value="1"/>
</dbReference>
<dbReference type="Pfam" id="PF08402">
    <property type="entry name" value="TOBE_2"/>
    <property type="match status" value="1"/>
</dbReference>
<proteinExistence type="inferred from homology"/>
<dbReference type="GO" id="GO:0043190">
    <property type="term" value="C:ATP-binding cassette (ABC) transporter complex"/>
    <property type="evidence" value="ECO:0007669"/>
    <property type="project" value="InterPro"/>
</dbReference>
<dbReference type="InterPro" id="IPR050093">
    <property type="entry name" value="ABC_SmlMolc_Importer"/>
</dbReference>
<sequence>MPQRMQLGDAKAAEIKAVSIGKTFGAFRALKDLSLDIGRGEFLTLLGPSGSGKTTFLMILAGFTAPSEGRLMMDGKDITDVPAEDRSYGMVFQGYALFPHLTVEQNIAFPLKVRGRSSADIKRRVGEMVERVGLTGHEKKLPTKLSGGQQQRVALARALAFEPSVLLLDEPFSALDKNLREMMQEEVKRLHQETGTTFVFVTHDQSEALALSSRVAIFNHGELLQVGRPQDVYERPENRFVAEFLGEINLLPLDALRLDGDKAAGQFEDRTIVLSQTRPQIGPKAVAAVRPEHMTIAAIPQNAGHNAIACWIEDATYLGAVTKYHLKTRSGTSIAVSMPTAATAPFAHRSDVWVSWPTEQGFLLPHQNETRA</sequence>
<evidence type="ECO:0000259" key="5">
    <source>
        <dbReference type="PROSITE" id="PS50893"/>
    </source>
</evidence>
<keyword evidence="7" id="KW-1185">Reference proteome</keyword>
<evidence type="ECO:0000256" key="2">
    <source>
        <dbReference type="ARBA" id="ARBA00022448"/>
    </source>
</evidence>
<gene>
    <name evidence="6" type="ORF">FHW16_004023</name>
</gene>
<evidence type="ECO:0000313" key="7">
    <source>
        <dbReference type="Proteomes" id="UP000549052"/>
    </source>
</evidence>
<dbReference type="AlphaFoldDB" id="A0A839EIW8"/>
<feature type="domain" description="ABC transporter" evidence="5">
    <location>
        <begin position="15"/>
        <end position="245"/>
    </location>
</feature>
<dbReference type="SUPFAM" id="SSF50331">
    <property type="entry name" value="MOP-like"/>
    <property type="match status" value="1"/>
</dbReference>
<evidence type="ECO:0000256" key="1">
    <source>
        <dbReference type="ARBA" id="ARBA00005417"/>
    </source>
</evidence>
<dbReference type="PROSITE" id="PS50893">
    <property type="entry name" value="ABC_TRANSPORTER_2"/>
    <property type="match status" value="1"/>
</dbReference>
<dbReference type="InterPro" id="IPR027417">
    <property type="entry name" value="P-loop_NTPase"/>
</dbReference>
<dbReference type="GO" id="GO:0016887">
    <property type="term" value="F:ATP hydrolysis activity"/>
    <property type="evidence" value="ECO:0007669"/>
    <property type="project" value="InterPro"/>
</dbReference>
<dbReference type="Gene3D" id="3.40.50.300">
    <property type="entry name" value="P-loop containing nucleotide triphosphate hydrolases"/>
    <property type="match status" value="1"/>
</dbReference>
<accession>A0A839EIW8</accession>
<protein>
    <submittedName>
        <fullName evidence="6">Putative spermidine/putrescine transport system ATP-binding protein</fullName>
    </submittedName>
</protein>
<dbReference type="FunFam" id="3.40.50.300:FF:000425">
    <property type="entry name" value="Probable ABC transporter, ATP-binding subunit"/>
    <property type="match status" value="1"/>
</dbReference>
<dbReference type="InterPro" id="IPR003593">
    <property type="entry name" value="AAA+_ATPase"/>
</dbReference>
<dbReference type="GO" id="GO:0015697">
    <property type="term" value="P:quaternary ammonium group transport"/>
    <property type="evidence" value="ECO:0007669"/>
    <property type="project" value="UniProtKB-ARBA"/>
</dbReference>
<dbReference type="SMART" id="SM00382">
    <property type="entry name" value="AAA"/>
    <property type="match status" value="1"/>
</dbReference>
<comment type="similarity">
    <text evidence="1">Belongs to the ABC transporter superfamily.</text>
</comment>
<dbReference type="SUPFAM" id="SSF52540">
    <property type="entry name" value="P-loop containing nucleoside triphosphate hydrolases"/>
    <property type="match status" value="1"/>
</dbReference>
<dbReference type="RefSeq" id="WP_182550962.1">
    <property type="nucleotide sequence ID" value="NZ_JACGXN010000007.1"/>
</dbReference>
<evidence type="ECO:0000256" key="4">
    <source>
        <dbReference type="ARBA" id="ARBA00022840"/>
    </source>
</evidence>
<dbReference type="PROSITE" id="PS00211">
    <property type="entry name" value="ABC_TRANSPORTER_1"/>
    <property type="match status" value="1"/>
</dbReference>
<dbReference type="GO" id="GO:0005524">
    <property type="term" value="F:ATP binding"/>
    <property type="evidence" value="ECO:0007669"/>
    <property type="project" value="UniProtKB-KW"/>
</dbReference>
<dbReference type="Proteomes" id="UP000549052">
    <property type="component" value="Unassembled WGS sequence"/>
</dbReference>
<dbReference type="PANTHER" id="PTHR42781:SF4">
    <property type="entry name" value="SPERMIDINE_PUTRESCINE IMPORT ATP-BINDING PROTEIN POTA"/>
    <property type="match status" value="1"/>
</dbReference>
<dbReference type="PANTHER" id="PTHR42781">
    <property type="entry name" value="SPERMIDINE/PUTRESCINE IMPORT ATP-BINDING PROTEIN POTA"/>
    <property type="match status" value="1"/>
</dbReference>
<dbReference type="InterPro" id="IPR003439">
    <property type="entry name" value="ABC_transporter-like_ATP-bd"/>
</dbReference>
<dbReference type="GO" id="GO:0022857">
    <property type="term" value="F:transmembrane transporter activity"/>
    <property type="evidence" value="ECO:0007669"/>
    <property type="project" value="InterPro"/>
</dbReference>
<evidence type="ECO:0000313" key="6">
    <source>
        <dbReference type="EMBL" id="MBA8880303.1"/>
    </source>
</evidence>
<dbReference type="InterPro" id="IPR008995">
    <property type="entry name" value="Mo/tungstate-bd_C_term_dom"/>
</dbReference>